<protein>
    <submittedName>
        <fullName evidence="4">Uncharacterized protein</fullName>
    </submittedName>
</protein>
<evidence type="ECO:0000313" key="3">
    <source>
        <dbReference type="Proteomes" id="UP000095282"/>
    </source>
</evidence>
<dbReference type="eggNOG" id="ENOG502R98S">
    <property type="taxonomic scope" value="Eukaryota"/>
</dbReference>
<keyword evidence="3" id="KW-1185">Reference proteome</keyword>
<feature type="region of interest" description="Disordered" evidence="2">
    <location>
        <begin position="93"/>
        <end position="146"/>
    </location>
</feature>
<keyword evidence="1" id="KW-0175">Coiled coil</keyword>
<accession>A0A1I7UD54</accession>
<reference evidence="4" key="1">
    <citation type="submission" date="2016-11" db="UniProtKB">
        <authorList>
            <consortium name="WormBaseParasite"/>
        </authorList>
    </citation>
    <scope>IDENTIFICATION</scope>
</reference>
<sequence>MDSNFYHRTFKRVRADAQLSEAARFQRLPREKREEEIEKARDRLRKYLKHKKRIMIEDSSSESLNNIDIPGTKEWLEDFSKQMRQARIDVCGYGPNENREIEDEEMEEVEKTREVKKTTIPTKKPKKQGRKKKKKDPVETPPSIQVEDSMVIEEIVYDAPDPFLEEEQVVVEEVMAEEEVITERKPMKIEFDSQKSDRNFIIREEKLIKIKQDSQISNVDTPEDKMKWSLKSPKMSQSSEAFYPPIFPEETSDTLNQTIDEVDVSLDEDNAPLMNDFFSQDSSEKCLEPTLQRSASTELLDDPFN</sequence>
<feature type="coiled-coil region" evidence="1">
    <location>
        <begin position="30"/>
        <end position="57"/>
    </location>
</feature>
<evidence type="ECO:0000256" key="2">
    <source>
        <dbReference type="SAM" id="MobiDB-lite"/>
    </source>
</evidence>
<dbReference type="AlphaFoldDB" id="A0A1I7UD54"/>
<evidence type="ECO:0000256" key="1">
    <source>
        <dbReference type="SAM" id="Coils"/>
    </source>
</evidence>
<dbReference type="Proteomes" id="UP000095282">
    <property type="component" value="Unplaced"/>
</dbReference>
<evidence type="ECO:0000313" key="4">
    <source>
        <dbReference type="WBParaSite" id="Csp11.Scaffold629.g8137.t1"/>
    </source>
</evidence>
<proteinExistence type="predicted"/>
<dbReference type="WBParaSite" id="Csp11.Scaffold629.g8137.t1">
    <property type="protein sequence ID" value="Csp11.Scaffold629.g8137.t1"/>
    <property type="gene ID" value="Csp11.Scaffold629.g8137"/>
</dbReference>
<feature type="compositionally biased region" description="Basic residues" evidence="2">
    <location>
        <begin position="123"/>
        <end position="135"/>
    </location>
</feature>
<organism evidence="3 4">
    <name type="scientific">Caenorhabditis tropicalis</name>
    <dbReference type="NCBI Taxonomy" id="1561998"/>
    <lineage>
        <taxon>Eukaryota</taxon>
        <taxon>Metazoa</taxon>
        <taxon>Ecdysozoa</taxon>
        <taxon>Nematoda</taxon>
        <taxon>Chromadorea</taxon>
        <taxon>Rhabditida</taxon>
        <taxon>Rhabditina</taxon>
        <taxon>Rhabditomorpha</taxon>
        <taxon>Rhabditoidea</taxon>
        <taxon>Rhabditidae</taxon>
        <taxon>Peloderinae</taxon>
        <taxon>Caenorhabditis</taxon>
    </lineage>
</organism>
<name>A0A1I7UD54_9PELO</name>
<feature type="region of interest" description="Disordered" evidence="2">
    <location>
        <begin position="214"/>
        <end position="251"/>
    </location>
</feature>